<evidence type="ECO:0000259" key="2">
    <source>
        <dbReference type="SMART" id="SM00306"/>
    </source>
</evidence>
<organism evidence="3 4">
    <name type="scientific">Pelagimonas phthalicica</name>
    <dbReference type="NCBI Taxonomy" id="1037362"/>
    <lineage>
        <taxon>Bacteria</taxon>
        <taxon>Pseudomonadati</taxon>
        <taxon>Pseudomonadota</taxon>
        <taxon>Alphaproteobacteria</taxon>
        <taxon>Rhodobacterales</taxon>
        <taxon>Roseobacteraceae</taxon>
        <taxon>Pelagimonas</taxon>
    </lineage>
</organism>
<dbReference type="EMBL" id="FXXP01000001">
    <property type="protein sequence ID" value="SMX27283.1"/>
    <property type="molecule type" value="Genomic_DNA"/>
</dbReference>
<dbReference type="RefSeq" id="WP_099243447.1">
    <property type="nucleotide sequence ID" value="NZ_FXXP01000001.1"/>
</dbReference>
<sequence length="217" mass="24709">MDDFQKKQYEQRKIDERLADSGMTNGSNQSLITQKQEEHRRKQEELNGGGCFAVGTKISTLDGFVPIEEVSESSSVLSLSKSGETNISRVFEVRRYRPARIWKICLTGHSQELRATWGHPFLTSRGVVRTRFLRRGDHLFKLNESNQIVRTCVASVEATKEREVVYNLIVDDDLSYFAGGVAVNSFSFAGKLRLACLKFRRYRGLATPTLPRFDVRP</sequence>
<reference evidence="4" key="1">
    <citation type="submission" date="2017-05" db="EMBL/GenBank/DDBJ databases">
        <authorList>
            <person name="Rodrigo-Torres L."/>
            <person name="Arahal R. D."/>
            <person name="Lucena T."/>
        </authorList>
    </citation>
    <scope>NUCLEOTIDE SEQUENCE [LARGE SCALE GENOMIC DNA]</scope>
    <source>
        <strain evidence="4">CECT 8649</strain>
    </source>
</reference>
<protein>
    <recommendedName>
        <fullName evidence="2">Hint domain-containing protein</fullName>
    </recommendedName>
</protein>
<evidence type="ECO:0000313" key="3">
    <source>
        <dbReference type="EMBL" id="SMX27283.1"/>
    </source>
</evidence>
<dbReference type="Gene3D" id="2.170.16.10">
    <property type="entry name" value="Hedgehog/Intein (Hint) domain"/>
    <property type="match status" value="1"/>
</dbReference>
<feature type="region of interest" description="Disordered" evidence="1">
    <location>
        <begin position="1"/>
        <end position="45"/>
    </location>
</feature>
<dbReference type="InterPro" id="IPR003587">
    <property type="entry name" value="Hint_dom_N"/>
</dbReference>
<keyword evidence="4" id="KW-1185">Reference proteome</keyword>
<dbReference type="SMART" id="SM00306">
    <property type="entry name" value="HintN"/>
    <property type="match status" value="1"/>
</dbReference>
<accession>A0A238JA88</accession>
<feature type="compositionally biased region" description="Basic and acidic residues" evidence="1">
    <location>
        <begin position="35"/>
        <end position="45"/>
    </location>
</feature>
<feature type="domain" description="Hint" evidence="2">
    <location>
        <begin position="49"/>
        <end position="143"/>
    </location>
</feature>
<dbReference type="InterPro" id="IPR006141">
    <property type="entry name" value="Intein_N"/>
</dbReference>
<dbReference type="InterPro" id="IPR036844">
    <property type="entry name" value="Hint_dom_sf"/>
</dbReference>
<dbReference type="AlphaFoldDB" id="A0A238JA88"/>
<dbReference type="GO" id="GO:0016539">
    <property type="term" value="P:intein-mediated protein splicing"/>
    <property type="evidence" value="ECO:0007669"/>
    <property type="project" value="InterPro"/>
</dbReference>
<gene>
    <name evidence="3" type="ORF">TRP8649_01386</name>
</gene>
<dbReference type="Proteomes" id="UP000225972">
    <property type="component" value="Unassembled WGS sequence"/>
</dbReference>
<evidence type="ECO:0000256" key="1">
    <source>
        <dbReference type="SAM" id="MobiDB-lite"/>
    </source>
</evidence>
<dbReference type="Pfam" id="PF07591">
    <property type="entry name" value="PT-HINT"/>
    <property type="match status" value="1"/>
</dbReference>
<dbReference type="PROSITE" id="PS50817">
    <property type="entry name" value="INTEIN_N_TER"/>
    <property type="match status" value="1"/>
</dbReference>
<proteinExistence type="predicted"/>
<dbReference type="SUPFAM" id="SSF51294">
    <property type="entry name" value="Hedgehog/intein (Hint) domain"/>
    <property type="match status" value="1"/>
</dbReference>
<evidence type="ECO:0000313" key="4">
    <source>
        <dbReference type="Proteomes" id="UP000225972"/>
    </source>
</evidence>
<feature type="compositionally biased region" description="Polar residues" evidence="1">
    <location>
        <begin position="22"/>
        <end position="33"/>
    </location>
</feature>
<name>A0A238JA88_9RHOB</name>
<feature type="compositionally biased region" description="Basic and acidic residues" evidence="1">
    <location>
        <begin position="1"/>
        <end position="19"/>
    </location>
</feature>